<dbReference type="Proteomes" id="UP000178082">
    <property type="component" value="Unassembled WGS sequence"/>
</dbReference>
<feature type="domain" description="Flavodoxin-like" evidence="2">
    <location>
        <begin position="250"/>
        <end position="387"/>
    </location>
</feature>
<dbReference type="InterPro" id="IPR036866">
    <property type="entry name" value="RibonucZ/Hydroxyglut_hydro"/>
</dbReference>
<dbReference type="GO" id="GO:0009055">
    <property type="term" value="F:electron transfer activity"/>
    <property type="evidence" value="ECO:0007669"/>
    <property type="project" value="InterPro"/>
</dbReference>
<comment type="similarity">
    <text evidence="1">In the N-terminal section; belongs to the zinc metallo-hydrolase group 3 family.</text>
</comment>
<reference evidence="3 4" key="1">
    <citation type="journal article" date="2016" name="Nat. Commun.">
        <title>Thousands of microbial genomes shed light on interconnected biogeochemical processes in an aquifer system.</title>
        <authorList>
            <person name="Anantharaman K."/>
            <person name="Brown C.T."/>
            <person name="Hug L.A."/>
            <person name="Sharon I."/>
            <person name="Castelle C.J."/>
            <person name="Probst A.J."/>
            <person name="Thomas B.C."/>
            <person name="Singh A."/>
            <person name="Wilkins M.J."/>
            <person name="Karaoz U."/>
            <person name="Brodie E.L."/>
            <person name="Williams K.H."/>
            <person name="Hubbard S.S."/>
            <person name="Banfield J.F."/>
        </authorList>
    </citation>
    <scope>NUCLEOTIDE SEQUENCE [LARGE SCALE GENOMIC DNA]</scope>
</reference>
<dbReference type="CDD" id="cd07709">
    <property type="entry name" value="flavodiiron_proteins_MBL-fold"/>
    <property type="match status" value="1"/>
</dbReference>
<evidence type="ECO:0000259" key="2">
    <source>
        <dbReference type="PROSITE" id="PS50902"/>
    </source>
</evidence>
<evidence type="ECO:0000313" key="3">
    <source>
        <dbReference type="EMBL" id="OGL52140.1"/>
    </source>
</evidence>
<dbReference type="GO" id="GO:0010181">
    <property type="term" value="F:FMN binding"/>
    <property type="evidence" value="ECO:0007669"/>
    <property type="project" value="InterPro"/>
</dbReference>
<dbReference type="InterPro" id="IPR016440">
    <property type="entry name" value="Rubredoxin-O_OxRdtase"/>
</dbReference>
<gene>
    <name evidence="3" type="ORF">A3G31_06900</name>
</gene>
<dbReference type="SUPFAM" id="SSF56281">
    <property type="entry name" value="Metallo-hydrolase/oxidoreductase"/>
    <property type="match status" value="1"/>
</dbReference>
<dbReference type="Gene3D" id="3.60.15.10">
    <property type="entry name" value="Ribonuclease Z/Hydroxyacylglutathione hydrolase-like"/>
    <property type="match status" value="1"/>
</dbReference>
<dbReference type="SUPFAM" id="SSF52218">
    <property type="entry name" value="Flavoproteins"/>
    <property type="match status" value="1"/>
</dbReference>
<keyword evidence="3" id="KW-0378">Hydrolase</keyword>
<name>A0A1F7SEE6_9BACT</name>
<dbReference type="InterPro" id="IPR001279">
    <property type="entry name" value="Metallo-B-lactamas"/>
</dbReference>
<dbReference type="InterPro" id="IPR008254">
    <property type="entry name" value="Flavodoxin/NO_synth"/>
</dbReference>
<organism evidence="3 4">
    <name type="scientific">Candidatus Schekmanbacteria bacterium RIFCSPLOWO2_12_FULL_38_15</name>
    <dbReference type="NCBI Taxonomy" id="1817883"/>
    <lineage>
        <taxon>Bacteria</taxon>
        <taxon>Candidatus Schekmaniibacteriota</taxon>
    </lineage>
</organism>
<dbReference type="PANTHER" id="PTHR43717:SF1">
    <property type="entry name" value="ANAEROBIC NITRIC OXIDE REDUCTASE FLAVORUBREDOXIN"/>
    <property type="match status" value="1"/>
</dbReference>
<dbReference type="PANTHER" id="PTHR43717">
    <property type="entry name" value="ANAEROBIC NITRIC OXIDE REDUCTASE FLAVORUBREDOXIN"/>
    <property type="match status" value="1"/>
</dbReference>
<dbReference type="GO" id="GO:0016491">
    <property type="term" value="F:oxidoreductase activity"/>
    <property type="evidence" value="ECO:0007669"/>
    <property type="project" value="InterPro"/>
</dbReference>
<protein>
    <submittedName>
        <fullName evidence="3">MBL fold hydrolase</fullName>
    </submittedName>
</protein>
<dbReference type="EMBL" id="MGDI01000033">
    <property type="protein sequence ID" value="OGL52140.1"/>
    <property type="molecule type" value="Genomic_DNA"/>
</dbReference>
<dbReference type="GO" id="GO:0046872">
    <property type="term" value="F:metal ion binding"/>
    <property type="evidence" value="ECO:0007669"/>
    <property type="project" value="InterPro"/>
</dbReference>
<sequence>MSKHNVPEISEGVYWVGSKDWNRKIFDSLIQLHQGTSYNSYLVKGKEKIALIDTVNPGFEKEFTEKLSQITDIKNINYLIMNHAEPDHSNAIPLIMEMSNATLITSEKGAKMADVYYKVPEERIKKVKDNDTIDLGGKTLKFFDAPWLHWPETMFTYLVETGVLFPCDFFGAHTAAGLYDSDVDEILSYAKGYFGEIMMPYKNMGKKAIDKIENIGIKMIAPSHGPVYRNPERILEVYRKWTVGETKEKAVLAYVSMWNSTERMIKTISETLLSESIDVKIYNLAIADLGNLAADLVDSRAIVLGSPTVLGGMHPVAMYGALLVKALKPPLKYGAILSSYGWGGVAIKQALEILGPTKIEVVGTHEINGPPTPDDHQKVTEIGKQLAGKIKQ</sequence>
<dbReference type="AlphaFoldDB" id="A0A1F7SEE6"/>
<accession>A0A1F7SEE6</accession>
<dbReference type="Pfam" id="PF19583">
    <property type="entry name" value="ODP"/>
    <property type="match status" value="1"/>
</dbReference>
<evidence type="ECO:0000256" key="1">
    <source>
        <dbReference type="ARBA" id="ARBA00007121"/>
    </source>
</evidence>
<dbReference type="GO" id="GO:0016787">
    <property type="term" value="F:hydrolase activity"/>
    <property type="evidence" value="ECO:0007669"/>
    <property type="project" value="UniProtKB-KW"/>
</dbReference>
<dbReference type="PROSITE" id="PS50902">
    <property type="entry name" value="FLAVODOXIN_LIKE"/>
    <property type="match status" value="1"/>
</dbReference>
<dbReference type="STRING" id="1817883.A3G31_06900"/>
<dbReference type="InterPro" id="IPR045761">
    <property type="entry name" value="ODP_dom"/>
</dbReference>
<dbReference type="Gene3D" id="3.40.50.360">
    <property type="match status" value="1"/>
</dbReference>
<comment type="caution">
    <text evidence="3">The sequence shown here is derived from an EMBL/GenBank/DDBJ whole genome shotgun (WGS) entry which is preliminary data.</text>
</comment>
<evidence type="ECO:0000313" key="4">
    <source>
        <dbReference type="Proteomes" id="UP000178082"/>
    </source>
</evidence>
<proteinExistence type="inferred from homology"/>
<dbReference type="InterPro" id="IPR029039">
    <property type="entry name" value="Flavoprotein-like_sf"/>
</dbReference>
<dbReference type="SMART" id="SM00849">
    <property type="entry name" value="Lactamase_B"/>
    <property type="match status" value="1"/>
</dbReference>
<dbReference type="PIRSF" id="PIRSF005243">
    <property type="entry name" value="ROO"/>
    <property type="match status" value="1"/>
</dbReference>